<evidence type="ECO:0000313" key="6">
    <source>
        <dbReference type="Proteomes" id="UP001206692"/>
    </source>
</evidence>
<evidence type="ECO:0000313" key="5">
    <source>
        <dbReference type="EMBL" id="MCQ5341812.1"/>
    </source>
</evidence>
<dbReference type="Gene3D" id="2.70.70.10">
    <property type="entry name" value="Glucose Permease (Domain IIA)"/>
    <property type="match status" value="1"/>
</dbReference>
<keyword evidence="1" id="KW-0175">Coiled coil</keyword>
<keyword evidence="3" id="KW-0812">Transmembrane</keyword>
<dbReference type="InterPro" id="IPR050570">
    <property type="entry name" value="Cell_wall_metabolism_enzyme"/>
</dbReference>
<proteinExistence type="predicted"/>
<feature type="region of interest" description="Disordered" evidence="2">
    <location>
        <begin position="120"/>
        <end position="142"/>
    </location>
</feature>
<evidence type="ECO:0000259" key="4">
    <source>
        <dbReference type="Pfam" id="PF01551"/>
    </source>
</evidence>
<dbReference type="Proteomes" id="UP001206692">
    <property type="component" value="Unassembled WGS sequence"/>
</dbReference>
<sequence>MKFQIKDYPWLTSLKDWWQRVKPAQMPAWWPSFLRSDRTEPLVVTPEQYKKIIRIGVAAAIFIVIVVGIGIYEFVSLQQAKDQEMLHEQQLELMRDKTASLQEKMDKMDALDQELRQMVKGSGAGDSPKGDGGVAGGQKKSPDLSNASYNDLLLATSRLETRSNARIISFITLKTVLSDTAGQQVLQMQQNSRMYQVGGSSGSPNSASTVPSIWPVTGTITSEFGYRGNPIGGGSGFHEGIDIGVDYGVPVRATAAGKVTMAGWVDGYGNLVEIDHGNGFVTRYGHNSMLLVTVGQEVQAGSIISLAGSTGRSTGPHVHYEVRVNGSPTNPLLFLP</sequence>
<keyword evidence="3" id="KW-0472">Membrane</keyword>
<dbReference type="PANTHER" id="PTHR21666">
    <property type="entry name" value="PEPTIDASE-RELATED"/>
    <property type="match status" value="1"/>
</dbReference>
<feature type="transmembrane region" description="Helical" evidence="3">
    <location>
        <begin position="52"/>
        <end position="75"/>
    </location>
</feature>
<keyword evidence="3" id="KW-1133">Transmembrane helix</keyword>
<dbReference type="Pfam" id="PF01551">
    <property type="entry name" value="Peptidase_M23"/>
    <property type="match status" value="1"/>
</dbReference>
<dbReference type="RefSeq" id="WP_062411778.1">
    <property type="nucleotide sequence ID" value="NZ_JAJCIO010000002.1"/>
</dbReference>
<evidence type="ECO:0000256" key="1">
    <source>
        <dbReference type="SAM" id="Coils"/>
    </source>
</evidence>
<evidence type="ECO:0000256" key="3">
    <source>
        <dbReference type="SAM" id="Phobius"/>
    </source>
</evidence>
<feature type="domain" description="M23ase beta-sheet core" evidence="4">
    <location>
        <begin position="237"/>
        <end position="331"/>
    </location>
</feature>
<dbReference type="PANTHER" id="PTHR21666:SF270">
    <property type="entry name" value="MUREIN HYDROLASE ACTIVATOR ENVC"/>
    <property type="match status" value="1"/>
</dbReference>
<comment type="caution">
    <text evidence="5">The sequence shown here is derived from an EMBL/GenBank/DDBJ whole genome shotgun (WGS) entry which is preliminary data.</text>
</comment>
<dbReference type="CDD" id="cd12797">
    <property type="entry name" value="M23_peptidase"/>
    <property type="match status" value="1"/>
</dbReference>
<protein>
    <submittedName>
        <fullName evidence="5">M23 family metallopeptidase</fullName>
    </submittedName>
</protein>
<gene>
    <name evidence="5" type="ORF">NE675_02005</name>
</gene>
<keyword evidence="6" id="KW-1185">Reference proteome</keyword>
<evidence type="ECO:0000256" key="2">
    <source>
        <dbReference type="SAM" id="MobiDB-lite"/>
    </source>
</evidence>
<feature type="coiled-coil region" evidence="1">
    <location>
        <begin position="77"/>
        <end position="114"/>
    </location>
</feature>
<dbReference type="InterPro" id="IPR011055">
    <property type="entry name" value="Dup_hybrid_motif"/>
</dbReference>
<reference evidence="5 6" key="1">
    <citation type="submission" date="2022-06" db="EMBL/GenBank/DDBJ databases">
        <title>Isolation of gut microbiota from human fecal samples.</title>
        <authorList>
            <person name="Pamer E.G."/>
            <person name="Barat B."/>
            <person name="Waligurski E."/>
            <person name="Medina S."/>
            <person name="Paddock L."/>
            <person name="Mostad J."/>
        </authorList>
    </citation>
    <scope>NUCLEOTIDE SEQUENCE [LARGE SCALE GENOMIC DNA]</scope>
    <source>
        <strain evidence="5 6">DFI.1.1</strain>
    </source>
</reference>
<dbReference type="InterPro" id="IPR016047">
    <property type="entry name" value="M23ase_b-sheet_dom"/>
</dbReference>
<organism evidence="5 6">
    <name type="scientific">Megasphaera massiliensis</name>
    <dbReference type="NCBI Taxonomy" id="1232428"/>
    <lineage>
        <taxon>Bacteria</taxon>
        <taxon>Bacillati</taxon>
        <taxon>Bacillota</taxon>
        <taxon>Negativicutes</taxon>
        <taxon>Veillonellales</taxon>
        <taxon>Veillonellaceae</taxon>
        <taxon>Megasphaera</taxon>
    </lineage>
</organism>
<dbReference type="SUPFAM" id="SSF51261">
    <property type="entry name" value="Duplicated hybrid motif"/>
    <property type="match status" value="1"/>
</dbReference>
<name>A0ABT1SPM0_9FIRM</name>
<accession>A0ABT1SPM0</accession>
<dbReference type="EMBL" id="JANGEW010000002">
    <property type="protein sequence ID" value="MCQ5341812.1"/>
    <property type="molecule type" value="Genomic_DNA"/>
</dbReference>